<evidence type="ECO:0000256" key="5">
    <source>
        <dbReference type="ARBA" id="ARBA00022840"/>
    </source>
</evidence>
<dbReference type="EMBL" id="CP163440">
    <property type="protein sequence ID" value="XDQ67894.1"/>
    <property type="molecule type" value="Genomic_DNA"/>
</dbReference>
<keyword evidence="5" id="KW-0067">ATP-binding</keyword>
<evidence type="ECO:0000256" key="2">
    <source>
        <dbReference type="ARBA" id="ARBA00022679"/>
    </source>
</evidence>
<keyword evidence="3" id="KW-0547">Nucleotide-binding</keyword>
<evidence type="ECO:0000313" key="8">
    <source>
        <dbReference type="EMBL" id="XDQ67894.1"/>
    </source>
</evidence>
<dbReference type="GO" id="GO:0004674">
    <property type="term" value="F:protein serine/threonine kinase activity"/>
    <property type="evidence" value="ECO:0007669"/>
    <property type="project" value="UniProtKB-KW"/>
</dbReference>
<dbReference type="AlphaFoldDB" id="A0AB39SRF2"/>
<dbReference type="InterPro" id="IPR000719">
    <property type="entry name" value="Prot_kinase_dom"/>
</dbReference>
<sequence length="541" mass="57717">MVKVQDPTGELVAGRYRLIDLVHREEGRDGWLGQDVDFERPVTLIRSRLPEHRREEAERGTAARILRASERLALVCPGRVATVLDVIEANDVVWTVTERPAGVPLTELLGRGPVNYVRVARIGLGLLDVLTAAHLAGVTHGDLSPGQVSVDERGAVVVSGFGLMGATSSPRVTAPSYASPEQARGEGTGPAADLWALGAIMYAMVEGRPPIRDRGRLDATLRAVDRLPIRAPLNAGPLGPAIQGLLRWDPLERVPEPVVREALTRILKEDLDDATPTEPLPPFEDIDVAARRAGRTWGGRHVSRPVVLGGALAVTVVCFAVLTAAGGLPDGDTSASGAAPERTASGSPSAGPTDPGTLPQQTPSASPTASPSSSPSPSPSFTVGEKVPSGFFRYKAPEGFSVDLPKGWKPVRTTSSADGSYRVTFGAIGDPRTLAVTYSTQLGPDPVAVWSALEPSLRSESTGYERVGDIRAVTYRGREGADMEWLSVSQGVRERTYGRGFLIGDHRGFSLRWTTPADDWNSSANRRALDVFFQSFQPASQ</sequence>
<dbReference type="InterPro" id="IPR050660">
    <property type="entry name" value="NEK_Ser/Thr_kinase"/>
</dbReference>
<feature type="domain" description="Protein kinase" evidence="7">
    <location>
        <begin position="1"/>
        <end position="267"/>
    </location>
</feature>
<dbReference type="PANTHER" id="PTHR43671:SF13">
    <property type="entry name" value="SERINE_THREONINE-PROTEIN KINASE NEK2"/>
    <property type="match status" value="1"/>
</dbReference>
<accession>A0AB39SRF2</accession>
<dbReference type="GO" id="GO:0005524">
    <property type="term" value="F:ATP binding"/>
    <property type="evidence" value="ECO:0007669"/>
    <property type="project" value="UniProtKB-KW"/>
</dbReference>
<keyword evidence="2" id="KW-0808">Transferase</keyword>
<dbReference type="InterPro" id="IPR011009">
    <property type="entry name" value="Kinase-like_dom_sf"/>
</dbReference>
<proteinExistence type="predicted"/>
<reference evidence="8" key="1">
    <citation type="submission" date="2024-07" db="EMBL/GenBank/DDBJ databases">
        <authorList>
            <person name="Yu S.T."/>
        </authorList>
    </citation>
    <scope>NUCLEOTIDE SEQUENCE</scope>
    <source>
        <strain evidence="8">R35</strain>
    </source>
</reference>
<dbReference type="RefSeq" id="WP_369264734.1">
    <property type="nucleotide sequence ID" value="NZ_CP163440.1"/>
</dbReference>
<organism evidence="8">
    <name type="scientific">Streptomyces sp. R35</name>
    <dbReference type="NCBI Taxonomy" id="3238630"/>
    <lineage>
        <taxon>Bacteria</taxon>
        <taxon>Bacillati</taxon>
        <taxon>Actinomycetota</taxon>
        <taxon>Actinomycetes</taxon>
        <taxon>Kitasatosporales</taxon>
        <taxon>Streptomycetaceae</taxon>
        <taxon>Streptomyces</taxon>
    </lineage>
</organism>
<evidence type="ECO:0000256" key="4">
    <source>
        <dbReference type="ARBA" id="ARBA00022777"/>
    </source>
</evidence>
<dbReference type="EC" id="2.7.11.1" evidence="1"/>
<evidence type="ECO:0000259" key="7">
    <source>
        <dbReference type="PROSITE" id="PS50011"/>
    </source>
</evidence>
<dbReference type="PANTHER" id="PTHR43671">
    <property type="entry name" value="SERINE/THREONINE-PROTEIN KINASE NEK"/>
    <property type="match status" value="1"/>
</dbReference>
<feature type="compositionally biased region" description="Low complexity" evidence="6">
    <location>
        <begin position="359"/>
        <end position="375"/>
    </location>
</feature>
<dbReference type="CDD" id="cd14014">
    <property type="entry name" value="STKc_PknB_like"/>
    <property type="match status" value="1"/>
</dbReference>
<keyword evidence="4 8" id="KW-0418">Kinase</keyword>
<dbReference type="PROSITE" id="PS50011">
    <property type="entry name" value="PROTEIN_KINASE_DOM"/>
    <property type="match status" value="1"/>
</dbReference>
<dbReference type="SUPFAM" id="SSF56112">
    <property type="entry name" value="Protein kinase-like (PK-like)"/>
    <property type="match status" value="1"/>
</dbReference>
<dbReference type="Gene3D" id="3.30.200.20">
    <property type="entry name" value="Phosphorylase Kinase, domain 1"/>
    <property type="match status" value="1"/>
</dbReference>
<evidence type="ECO:0000256" key="1">
    <source>
        <dbReference type="ARBA" id="ARBA00012513"/>
    </source>
</evidence>
<protein>
    <recommendedName>
        <fullName evidence="1">non-specific serine/threonine protein kinase</fullName>
        <ecNumber evidence="1">2.7.11.1</ecNumber>
    </recommendedName>
</protein>
<gene>
    <name evidence="8" type="ORF">AB5J50_47515</name>
</gene>
<name>A0AB39SRF2_9ACTN</name>
<keyword evidence="8" id="KW-0723">Serine/threonine-protein kinase</keyword>
<evidence type="ECO:0000256" key="6">
    <source>
        <dbReference type="SAM" id="MobiDB-lite"/>
    </source>
</evidence>
<dbReference type="Pfam" id="PF00069">
    <property type="entry name" value="Pkinase"/>
    <property type="match status" value="1"/>
</dbReference>
<evidence type="ECO:0000256" key="3">
    <source>
        <dbReference type="ARBA" id="ARBA00022741"/>
    </source>
</evidence>
<dbReference type="SMART" id="SM00220">
    <property type="entry name" value="S_TKc"/>
    <property type="match status" value="1"/>
</dbReference>
<feature type="region of interest" description="Disordered" evidence="6">
    <location>
        <begin position="329"/>
        <end position="383"/>
    </location>
</feature>
<dbReference type="Gene3D" id="1.10.510.10">
    <property type="entry name" value="Transferase(Phosphotransferase) domain 1"/>
    <property type="match status" value="1"/>
</dbReference>